<evidence type="ECO:0000256" key="1">
    <source>
        <dbReference type="SAM" id="Phobius"/>
    </source>
</evidence>
<sequence length="439" mass="49369">MVNQDIHLRDIENKMENDTDSDDDADSVNVENANKSKIPFRKIGQLFLAIAIVVAVVCIALPSSLVNKLEPYSSGVIFKALFGSFMVCLFICLCFIYYLGSESQAMWDVDSDSFGDLNLSFSNVTAIIGIVIEFVQICSFSFNAESSYLGSKYLGYSNYLAIPYKPGTPFRVMYWVMFVIAFSPYIFVVVVRLVLHFMTKRFGEGYTATFVSKYQQNIYSILWFLVNTMYLPVISTMFGGVDCTVDGSLNTLDSDPTINCLKGLHIPFIVCSLIALVMYYPAASFAQSQTQNISDIKFKPRVVFIFVQGKVILASMTVFATNLIKLYLGAVIAVNFCFLVINVALKPCLVEWVNRMRTVFFSFCFWCTICSWVAYDDNTKSYAPLVLLIVGWVVLAIGFFLFYTFRPIVMEYVSKAPFMRKSNRSLKAPSSAASMDISP</sequence>
<feature type="transmembrane region" description="Helical" evidence="1">
    <location>
        <begin position="326"/>
        <end position="345"/>
    </location>
</feature>
<keyword evidence="3" id="KW-1185">Reference proteome</keyword>
<feature type="transmembrane region" description="Helical" evidence="1">
    <location>
        <begin position="172"/>
        <end position="197"/>
    </location>
</feature>
<dbReference type="EMBL" id="AJWJ01000015">
    <property type="protein sequence ID" value="KAF2077942.1"/>
    <property type="molecule type" value="Genomic_DNA"/>
</dbReference>
<feature type="transmembrane region" description="Helical" evidence="1">
    <location>
        <begin position="121"/>
        <end position="142"/>
    </location>
</feature>
<keyword evidence="1" id="KW-1133">Transmembrane helix</keyword>
<keyword evidence="1" id="KW-0812">Transmembrane</keyword>
<feature type="transmembrane region" description="Helical" evidence="1">
    <location>
        <begin position="381"/>
        <end position="405"/>
    </location>
</feature>
<feature type="transmembrane region" description="Helical" evidence="1">
    <location>
        <begin position="77"/>
        <end position="100"/>
    </location>
</feature>
<dbReference type="OrthoDB" id="18025at2759"/>
<evidence type="ECO:0008006" key="4">
    <source>
        <dbReference type="Google" id="ProtNLM"/>
    </source>
</evidence>
<keyword evidence="1" id="KW-0472">Membrane</keyword>
<dbReference type="Proteomes" id="UP000695562">
    <property type="component" value="Unassembled WGS sequence"/>
</dbReference>
<protein>
    <recommendedName>
        <fullName evidence="4">Transmembrane protein</fullName>
    </recommendedName>
</protein>
<feature type="transmembrane region" description="Helical" evidence="1">
    <location>
        <begin position="357"/>
        <end position="375"/>
    </location>
</feature>
<gene>
    <name evidence="2" type="ORF">CYY_000743</name>
</gene>
<evidence type="ECO:0000313" key="3">
    <source>
        <dbReference type="Proteomes" id="UP000695562"/>
    </source>
</evidence>
<organism evidence="2 3">
    <name type="scientific">Polysphondylium violaceum</name>
    <dbReference type="NCBI Taxonomy" id="133409"/>
    <lineage>
        <taxon>Eukaryota</taxon>
        <taxon>Amoebozoa</taxon>
        <taxon>Evosea</taxon>
        <taxon>Eumycetozoa</taxon>
        <taxon>Dictyostelia</taxon>
        <taxon>Dictyosteliales</taxon>
        <taxon>Dictyosteliaceae</taxon>
        <taxon>Polysphondylium</taxon>
    </lineage>
</organism>
<evidence type="ECO:0000313" key="2">
    <source>
        <dbReference type="EMBL" id="KAF2077942.1"/>
    </source>
</evidence>
<reference evidence="2" key="1">
    <citation type="submission" date="2020-01" db="EMBL/GenBank/DDBJ databases">
        <title>Development of genomics and gene disruption for Polysphondylium violaceum indicates a role for the polyketide synthase stlB in stalk morphogenesis.</title>
        <authorList>
            <person name="Narita B."/>
            <person name="Kawabe Y."/>
            <person name="Kin K."/>
            <person name="Saito T."/>
            <person name="Gibbs R."/>
            <person name="Kuspa A."/>
            <person name="Muzny D."/>
            <person name="Queller D."/>
            <person name="Richards S."/>
            <person name="Strassman J."/>
            <person name="Sucgang R."/>
            <person name="Worley K."/>
            <person name="Schaap P."/>
        </authorList>
    </citation>
    <scope>NUCLEOTIDE SEQUENCE</scope>
    <source>
        <strain evidence="2">QSvi11</strain>
    </source>
</reference>
<feature type="transmembrane region" description="Helical" evidence="1">
    <location>
        <begin position="261"/>
        <end position="281"/>
    </location>
</feature>
<feature type="transmembrane region" description="Helical" evidence="1">
    <location>
        <begin position="218"/>
        <end position="241"/>
    </location>
</feature>
<comment type="caution">
    <text evidence="2">The sequence shown here is derived from an EMBL/GenBank/DDBJ whole genome shotgun (WGS) entry which is preliminary data.</text>
</comment>
<accession>A0A8J4V8L6</accession>
<name>A0A8J4V8L6_9MYCE</name>
<proteinExistence type="predicted"/>
<feature type="transmembrane region" description="Helical" evidence="1">
    <location>
        <begin position="46"/>
        <end position="65"/>
    </location>
</feature>
<feature type="transmembrane region" description="Helical" evidence="1">
    <location>
        <begin position="302"/>
        <end position="320"/>
    </location>
</feature>
<dbReference type="AlphaFoldDB" id="A0A8J4V8L6"/>